<evidence type="ECO:0000313" key="1">
    <source>
        <dbReference type="EMBL" id="OMO89140.1"/>
    </source>
</evidence>
<dbReference type="AlphaFoldDB" id="A0A1R3J2W2"/>
<dbReference type="Gramene" id="OMO89140">
    <property type="protein sequence ID" value="OMO89140"/>
    <property type="gene ID" value="CCACVL1_07996"/>
</dbReference>
<accession>A0A1R3J2W2</accession>
<organism evidence="1 2">
    <name type="scientific">Corchorus capsularis</name>
    <name type="common">Jute</name>
    <dbReference type="NCBI Taxonomy" id="210143"/>
    <lineage>
        <taxon>Eukaryota</taxon>
        <taxon>Viridiplantae</taxon>
        <taxon>Streptophyta</taxon>
        <taxon>Embryophyta</taxon>
        <taxon>Tracheophyta</taxon>
        <taxon>Spermatophyta</taxon>
        <taxon>Magnoliopsida</taxon>
        <taxon>eudicotyledons</taxon>
        <taxon>Gunneridae</taxon>
        <taxon>Pentapetalae</taxon>
        <taxon>rosids</taxon>
        <taxon>malvids</taxon>
        <taxon>Malvales</taxon>
        <taxon>Malvaceae</taxon>
        <taxon>Grewioideae</taxon>
        <taxon>Apeibeae</taxon>
        <taxon>Corchorus</taxon>
    </lineage>
</organism>
<comment type="caution">
    <text evidence="1">The sequence shown here is derived from an EMBL/GenBank/DDBJ whole genome shotgun (WGS) entry which is preliminary data.</text>
</comment>
<sequence>MAGASIDSEVSEPNLHLESFLAHNQICFKCDKGSLKSHEAKTP</sequence>
<keyword evidence="2" id="KW-1185">Reference proteome</keyword>
<evidence type="ECO:0000313" key="2">
    <source>
        <dbReference type="Proteomes" id="UP000188268"/>
    </source>
</evidence>
<protein>
    <submittedName>
        <fullName evidence="1">Uncharacterized protein</fullName>
    </submittedName>
</protein>
<gene>
    <name evidence="1" type="ORF">CCACVL1_07996</name>
</gene>
<reference evidence="1 2" key="1">
    <citation type="submission" date="2013-09" db="EMBL/GenBank/DDBJ databases">
        <title>Corchorus capsularis genome sequencing.</title>
        <authorList>
            <person name="Alam M."/>
            <person name="Haque M.S."/>
            <person name="Islam M.S."/>
            <person name="Emdad E.M."/>
            <person name="Islam M.M."/>
            <person name="Ahmed B."/>
            <person name="Halim A."/>
            <person name="Hossen Q.M.M."/>
            <person name="Hossain M.Z."/>
            <person name="Ahmed R."/>
            <person name="Khan M.M."/>
            <person name="Islam R."/>
            <person name="Rashid M.M."/>
            <person name="Khan S.A."/>
            <person name="Rahman M.S."/>
            <person name="Alam M."/>
        </authorList>
    </citation>
    <scope>NUCLEOTIDE SEQUENCE [LARGE SCALE GENOMIC DNA]</scope>
    <source>
        <strain evidence="2">cv. CVL-1</strain>
        <tissue evidence="1">Whole seedling</tissue>
    </source>
</reference>
<name>A0A1R3J2W2_COCAP</name>
<proteinExistence type="predicted"/>
<dbReference type="Proteomes" id="UP000188268">
    <property type="component" value="Unassembled WGS sequence"/>
</dbReference>
<dbReference type="EMBL" id="AWWV01008820">
    <property type="protein sequence ID" value="OMO89140.1"/>
    <property type="molecule type" value="Genomic_DNA"/>
</dbReference>